<feature type="region of interest" description="Disordered" evidence="1">
    <location>
        <begin position="1"/>
        <end position="110"/>
    </location>
</feature>
<reference evidence="2 3" key="1">
    <citation type="submission" date="2017-04" db="EMBL/GenBank/DDBJ databases">
        <authorList>
            <person name="Afonso C.L."/>
            <person name="Miller P.J."/>
            <person name="Scott M.A."/>
            <person name="Spackman E."/>
            <person name="Goraichik I."/>
            <person name="Dimitrov K.M."/>
            <person name="Suarez D.L."/>
            <person name="Swayne D.E."/>
        </authorList>
    </citation>
    <scope>NUCLEOTIDE SEQUENCE [LARGE SCALE GENOMIC DNA]</scope>
    <source>
        <strain evidence="2 3">KR-140</strain>
    </source>
</reference>
<accession>A0A1W1UZ83</accession>
<gene>
    <name evidence="2" type="ORF">SAMN00790413_03664</name>
</gene>
<dbReference type="Proteomes" id="UP000192582">
    <property type="component" value="Unassembled WGS sequence"/>
</dbReference>
<dbReference type="EMBL" id="FWWU01000008">
    <property type="protein sequence ID" value="SMB86051.1"/>
    <property type="molecule type" value="Genomic_DNA"/>
</dbReference>
<feature type="compositionally biased region" description="Basic residues" evidence="1">
    <location>
        <begin position="1"/>
        <end position="13"/>
    </location>
</feature>
<evidence type="ECO:0000256" key="1">
    <source>
        <dbReference type="SAM" id="MobiDB-lite"/>
    </source>
</evidence>
<dbReference type="AlphaFoldDB" id="A0A1W1UZ83"/>
<feature type="compositionally biased region" description="Low complexity" evidence="1">
    <location>
        <begin position="96"/>
        <end position="108"/>
    </location>
</feature>
<organism evidence="2 3">
    <name type="scientific">Deinococcus hopiensis KR-140</name>
    <dbReference type="NCBI Taxonomy" id="695939"/>
    <lineage>
        <taxon>Bacteria</taxon>
        <taxon>Thermotogati</taxon>
        <taxon>Deinococcota</taxon>
        <taxon>Deinococci</taxon>
        <taxon>Deinococcales</taxon>
        <taxon>Deinococcaceae</taxon>
        <taxon>Deinococcus</taxon>
    </lineage>
</organism>
<name>A0A1W1UZ83_9DEIO</name>
<feature type="compositionally biased region" description="Polar residues" evidence="1">
    <location>
        <begin position="60"/>
        <end position="79"/>
    </location>
</feature>
<sequence length="261" mass="27597">MTNSKTKRARKPRTAAAPPSPILTQGSEPPVTPKPTLRRGGSPQQEESPAVLKGKRSRQPKQAATSVTPELSPPGTSALPTEAGSTVLKRKRNRKPTPAATPLSSTPAGKMEATVASELTLKSTSALSPAVRSVPALQEKDRANVTEALETALRTIDGALATALVDYGSGRALGMLGSGINLEAAALGNTAVVQAKMRTMELMGIAGSIEDILITLETQYHILYIVPTHTLFMYLVLDKDQANLALARFKLRSLTHALMTS</sequence>
<proteinExistence type="predicted"/>
<protein>
    <submittedName>
        <fullName evidence="2">Uncharacterized protein</fullName>
    </submittedName>
</protein>
<evidence type="ECO:0000313" key="2">
    <source>
        <dbReference type="EMBL" id="SMB86051.1"/>
    </source>
</evidence>
<evidence type="ECO:0000313" key="3">
    <source>
        <dbReference type="Proteomes" id="UP000192582"/>
    </source>
</evidence>
<dbReference type="STRING" id="695939.SAMN00790413_03664"/>
<keyword evidence="3" id="KW-1185">Reference proteome</keyword>